<dbReference type="Proteomes" id="UP000002881">
    <property type="component" value="Chromosome"/>
</dbReference>
<sequence length="262" mass="28005" precursor="true">MKRFFVPLMIVVLIFLLSGCIWGDKPLPKIVLIDDSHANRFGGEESEFFDGIIAILAAKGYDYKYSSVEGFEPQNYAIVILSMPGASYSTSDIDKLETQLSKKGKIIMMDILAEVPPASTFFLDALSDGLNTGIGFVWGLVTDTVNNIGGNKMMITTDNFTTHPLASTLSAKIAMMMATKLTVEGNATVAIFAESSAIFTTYVPSGDEVTYVPEATPPIPIVVASNIGGGKVVAISSAYAFTGTLMGIVPGNTDLFRAAVDW</sequence>
<evidence type="ECO:0000313" key="2">
    <source>
        <dbReference type="Proteomes" id="UP000002881"/>
    </source>
</evidence>
<keyword evidence="2" id="KW-1185">Reference proteome</keyword>
<dbReference type="HOGENOM" id="CLU_1060931_0_0_0"/>
<accession>I2F5X5</accession>
<gene>
    <name evidence="1" type="ORF">Theba_1666</name>
</gene>
<reference evidence="1 2" key="1">
    <citation type="journal article" date="2012" name="Genome Biol. Evol.">
        <title>Genome Sequence of the Mesophilic Thermotogales Bacterium Mesotoga prima MesG1.Ag.4.2 Reveals the Largest Thermotogales Genome To Date.</title>
        <authorList>
            <person name="Zhaxybayeva O."/>
            <person name="Swithers K.S."/>
            <person name="Foght J."/>
            <person name="Green A.G."/>
            <person name="Bruce D."/>
            <person name="Detter C."/>
            <person name="Han S."/>
            <person name="Teshima H."/>
            <person name="Han J."/>
            <person name="Woyke T."/>
            <person name="Pitluck S."/>
            <person name="Nolan M."/>
            <person name="Ivanova N."/>
            <person name="Pati A."/>
            <person name="Land M.L."/>
            <person name="Dlutek M."/>
            <person name="Doolittle W.F."/>
            <person name="Noll K.M."/>
            <person name="Nesbo C.L."/>
        </authorList>
    </citation>
    <scope>NUCLEOTIDE SEQUENCE [LARGE SCALE GENOMIC DNA]</scope>
    <source>
        <strain evidence="2">mesG1.Ag.4.2</strain>
    </source>
</reference>
<dbReference type="GeneID" id="87107449"/>
<evidence type="ECO:0000313" key="1">
    <source>
        <dbReference type="EMBL" id="AFK07328.1"/>
    </source>
</evidence>
<dbReference type="AlphaFoldDB" id="I2F5X5"/>
<protein>
    <submittedName>
        <fullName evidence="1">Uncharacterized protein</fullName>
    </submittedName>
</protein>
<dbReference type="RefSeq" id="WP_014731223.1">
    <property type="nucleotide sequence ID" value="NC_017934.1"/>
</dbReference>
<dbReference type="KEGG" id="mpg:Theba_1666"/>
<dbReference type="PROSITE" id="PS51257">
    <property type="entry name" value="PROKAR_LIPOPROTEIN"/>
    <property type="match status" value="1"/>
</dbReference>
<dbReference type="EMBL" id="CP003532">
    <property type="protein sequence ID" value="AFK07328.1"/>
    <property type="molecule type" value="Genomic_DNA"/>
</dbReference>
<organism evidence="1 2">
    <name type="scientific">Mesotoga prima MesG1.Ag.4.2</name>
    <dbReference type="NCBI Taxonomy" id="660470"/>
    <lineage>
        <taxon>Bacteria</taxon>
        <taxon>Thermotogati</taxon>
        <taxon>Thermotogota</taxon>
        <taxon>Thermotogae</taxon>
        <taxon>Kosmotogales</taxon>
        <taxon>Kosmotogaceae</taxon>
        <taxon>Mesotoga</taxon>
    </lineage>
</organism>
<name>I2F5X5_9BACT</name>
<proteinExistence type="predicted"/>